<comment type="caution">
    <text evidence="2">The sequence shown here is derived from an EMBL/GenBank/DDBJ whole genome shotgun (WGS) entry which is preliminary data.</text>
</comment>
<dbReference type="AlphaFoldDB" id="A0AAD7W1M4"/>
<sequence>MEPYIISRAQRVCECERRQCAALCQGAAGMTGASQARAPLTRCWPGRFTLSQGSVAITGLRPNPADERESSLRARHPPAGGRSVSL</sequence>
<reference evidence="2" key="1">
    <citation type="journal article" date="2023" name="Science">
        <title>Genome structures resolve the early diversification of teleost fishes.</title>
        <authorList>
            <person name="Parey E."/>
            <person name="Louis A."/>
            <person name="Montfort J."/>
            <person name="Bouchez O."/>
            <person name="Roques C."/>
            <person name="Iampietro C."/>
            <person name="Lluch J."/>
            <person name="Castinel A."/>
            <person name="Donnadieu C."/>
            <person name="Desvignes T."/>
            <person name="Floi Bucao C."/>
            <person name="Jouanno E."/>
            <person name="Wen M."/>
            <person name="Mejri S."/>
            <person name="Dirks R."/>
            <person name="Jansen H."/>
            <person name="Henkel C."/>
            <person name="Chen W.J."/>
            <person name="Zahm M."/>
            <person name="Cabau C."/>
            <person name="Klopp C."/>
            <person name="Thompson A.W."/>
            <person name="Robinson-Rechavi M."/>
            <person name="Braasch I."/>
            <person name="Lecointre G."/>
            <person name="Bobe J."/>
            <person name="Postlethwait J.H."/>
            <person name="Berthelot C."/>
            <person name="Roest Crollius H."/>
            <person name="Guiguen Y."/>
        </authorList>
    </citation>
    <scope>NUCLEOTIDE SEQUENCE</scope>
    <source>
        <strain evidence="2">NC1722</strain>
    </source>
</reference>
<feature type="region of interest" description="Disordered" evidence="1">
    <location>
        <begin position="57"/>
        <end position="86"/>
    </location>
</feature>
<evidence type="ECO:0000256" key="1">
    <source>
        <dbReference type="SAM" id="MobiDB-lite"/>
    </source>
</evidence>
<keyword evidence="3" id="KW-1185">Reference proteome</keyword>
<protein>
    <submittedName>
        <fullName evidence="2">Uncharacterized protein</fullName>
    </submittedName>
</protein>
<organism evidence="2 3">
    <name type="scientific">Aldrovandia affinis</name>
    <dbReference type="NCBI Taxonomy" id="143900"/>
    <lineage>
        <taxon>Eukaryota</taxon>
        <taxon>Metazoa</taxon>
        <taxon>Chordata</taxon>
        <taxon>Craniata</taxon>
        <taxon>Vertebrata</taxon>
        <taxon>Euteleostomi</taxon>
        <taxon>Actinopterygii</taxon>
        <taxon>Neopterygii</taxon>
        <taxon>Teleostei</taxon>
        <taxon>Notacanthiformes</taxon>
        <taxon>Halosauridae</taxon>
        <taxon>Aldrovandia</taxon>
    </lineage>
</organism>
<gene>
    <name evidence="2" type="ORF">AAFF_G00290370</name>
</gene>
<proteinExistence type="predicted"/>
<dbReference type="Proteomes" id="UP001221898">
    <property type="component" value="Unassembled WGS sequence"/>
</dbReference>
<accession>A0AAD7W1M4</accession>
<dbReference type="EMBL" id="JAINUG010000406">
    <property type="protein sequence ID" value="KAJ8372348.1"/>
    <property type="molecule type" value="Genomic_DNA"/>
</dbReference>
<name>A0AAD7W1M4_9TELE</name>
<evidence type="ECO:0000313" key="2">
    <source>
        <dbReference type="EMBL" id="KAJ8372348.1"/>
    </source>
</evidence>
<evidence type="ECO:0000313" key="3">
    <source>
        <dbReference type="Proteomes" id="UP001221898"/>
    </source>
</evidence>